<dbReference type="GO" id="GO:0016747">
    <property type="term" value="F:acyltransferase activity, transferring groups other than amino-acyl groups"/>
    <property type="evidence" value="ECO:0007669"/>
    <property type="project" value="InterPro"/>
</dbReference>
<feature type="domain" description="N-acetyltransferase" evidence="3">
    <location>
        <begin position="1"/>
        <end position="168"/>
    </location>
</feature>
<dbReference type="PANTHER" id="PTHR43877">
    <property type="entry name" value="AMINOALKYLPHOSPHONATE N-ACETYLTRANSFERASE-RELATED-RELATED"/>
    <property type="match status" value="1"/>
</dbReference>
<organism evidence="4 5">
    <name type="scientific">Aliikangiella marina</name>
    <dbReference type="NCBI Taxonomy" id="1712262"/>
    <lineage>
        <taxon>Bacteria</taxon>
        <taxon>Pseudomonadati</taxon>
        <taxon>Pseudomonadota</taxon>
        <taxon>Gammaproteobacteria</taxon>
        <taxon>Oceanospirillales</taxon>
        <taxon>Pleioneaceae</taxon>
        <taxon>Aliikangiella</taxon>
    </lineage>
</organism>
<comment type="caution">
    <text evidence="4">The sequence shown here is derived from an EMBL/GenBank/DDBJ whole genome shotgun (WGS) entry which is preliminary data.</text>
</comment>
<evidence type="ECO:0000256" key="2">
    <source>
        <dbReference type="ARBA" id="ARBA00023315"/>
    </source>
</evidence>
<gene>
    <name evidence="4" type="ORF">FLL45_00610</name>
</gene>
<dbReference type="EMBL" id="VIKR01000001">
    <property type="protein sequence ID" value="TQV77542.1"/>
    <property type="molecule type" value="Genomic_DNA"/>
</dbReference>
<keyword evidence="1 4" id="KW-0808">Transferase</keyword>
<evidence type="ECO:0000256" key="1">
    <source>
        <dbReference type="ARBA" id="ARBA00022679"/>
    </source>
</evidence>
<dbReference type="PANTHER" id="PTHR43877:SF2">
    <property type="entry name" value="AMINOALKYLPHOSPHONATE N-ACETYLTRANSFERASE-RELATED"/>
    <property type="match status" value="1"/>
</dbReference>
<reference evidence="4 5" key="1">
    <citation type="submission" date="2019-06" db="EMBL/GenBank/DDBJ databases">
        <title>Draft genome of Aliikangiella marina GYP-15.</title>
        <authorList>
            <person name="Wang G."/>
        </authorList>
    </citation>
    <scope>NUCLEOTIDE SEQUENCE [LARGE SCALE GENOMIC DNA]</scope>
    <source>
        <strain evidence="4 5">GYP-15</strain>
    </source>
</reference>
<keyword evidence="5" id="KW-1185">Reference proteome</keyword>
<dbReference type="Pfam" id="PF00583">
    <property type="entry name" value="Acetyltransf_1"/>
    <property type="match status" value="1"/>
</dbReference>
<keyword evidence="2" id="KW-0012">Acyltransferase</keyword>
<dbReference type="AlphaFoldDB" id="A0A545TJY7"/>
<dbReference type="InterPro" id="IPR000182">
    <property type="entry name" value="GNAT_dom"/>
</dbReference>
<dbReference type="InterPro" id="IPR016181">
    <property type="entry name" value="Acyl_CoA_acyltransferase"/>
</dbReference>
<dbReference type="OrthoDB" id="3389160at2"/>
<evidence type="ECO:0000313" key="5">
    <source>
        <dbReference type="Proteomes" id="UP000317839"/>
    </source>
</evidence>
<evidence type="ECO:0000313" key="4">
    <source>
        <dbReference type="EMBL" id="TQV77542.1"/>
    </source>
</evidence>
<proteinExistence type="predicted"/>
<accession>A0A545TJY7</accession>
<sequence>MEIREVTNISSMREPLNEVLIDCVDNGASIGFLPPLSEVDAGHYWAGVNADLQDQNRIMLIALDNRRIVGCVQLALVSKPNGDHRCDVEKLMVHTAARGKGIGQLLMKALEEKAKSLHRKLLVLDTRLGDAASHLYRKLGFLEAGQIPDFAKNEKGGLDPTVFFYKKL</sequence>
<dbReference type="Gene3D" id="3.40.630.30">
    <property type="match status" value="1"/>
</dbReference>
<protein>
    <submittedName>
        <fullName evidence="4">GNAT family N-acetyltransferase</fullName>
    </submittedName>
</protein>
<dbReference type="SUPFAM" id="SSF55729">
    <property type="entry name" value="Acyl-CoA N-acyltransferases (Nat)"/>
    <property type="match status" value="1"/>
</dbReference>
<name>A0A545TJY7_9GAMM</name>
<dbReference type="PROSITE" id="PS51186">
    <property type="entry name" value="GNAT"/>
    <property type="match status" value="1"/>
</dbReference>
<dbReference type="Proteomes" id="UP000317839">
    <property type="component" value="Unassembled WGS sequence"/>
</dbReference>
<dbReference type="InterPro" id="IPR050832">
    <property type="entry name" value="Bact_Acetyltransf"/>
</dbReference>
<evidence type="ECO:0000259" key="3">
    <source>
        <dbReference type="PROSITE" id="PS51186"/>
    </source>
</evidence>
<dbReference type="CDD" id="cd04301">
    <property type="entry name" value="NAT_SF"/>
    <property type="match status" value="1"/>
</dbReference>